<evidence type="ECO:0000256" key="1">
    <source>
        <dbReference type="ARBA" id="ARBA00004141"/>
    </source>
</evidence>
<feature type="transmembrane region" description="Helical" evidence="6">
    <location>
        <begin position="46"/>
        <end position="65"/>
    </location>
</feature>
<comment type="subcellular location">
    <subcellularLocation>
        <location evidence="1">Membrane</location>
        <topology evidence="1">Multi-pass membrane protein</topology>
    </subcellularLocation>
</comment>
<accession>A0ABS2ZTV2</accession>
<protein>
    <submittedName>
        <fullName evidence="8">GtrA family protein</fullName>
    </submittedName>
</protein>
<evidence type="ECO:0000256" key="3">
    <source>
        <dbReference type="ARBA" id="ARBA00022692"/>
    </source>
</evidence>
<sequence length="146" mass="16200">MNLIISTFENFLKPTNSLIRFLLVGIVNTCIGLSIIFLLMNGIGMSYWMSTFIGNTSGAVISYVLNRNFTFKSNTSLGASGIRFVAVILISYFGGYGMSDLLWSGVLNDTSFILVTNKEASVLFGACLYTLMNYFGQKYLVFNKTR</sequence>
<dbReference type="RefSeq" id="WP_205726283.1">
    <property type="nucleotide sequence ID" value="NZ_JBHUPF010000006.1"/>
</dbReference>
<keyword evidence="9" id="KW-1185">Reference proteome</keyword>
<evidence type="ECO:0000259" key="7">
    <source>
        <dbReference type="Pfam" id="PF04138"/>
    </source>
</evidence>
<comment type="similarity">
    <text evidence="2">Belongs to the GtrA family.</text>
</comment>
<evidence type="ECO:0000256" key="6">
    <source>
        <dbReference type="SAM" id="Phobius"/>
    </source>
</evidence>
<dbReference type="EMBL" id="JAFHKR010000039">
    <property type="protein sequence ID" value="MBN3555464.1"/>
    <property type="molecule type" value="Genomic_DNA"/>
</dbReference>
<dbReference type="PANTHER" id="PTHR38459">
    <property type="entry name" value="PROPHAGE BACTOPRENOL-LINKED GLUCOSE TRANSLOCASE HOMOLOG"/>
    <property type="match status" value="1"/>
</dbReference>
<evidence type="ECO:0000313" key="9">
    <source>
        <dbReference type="Proteomes" id="UP001296923"/>
    </source>
</evidence>
<dbReference type="PANTHER" id="PTHR38459:SF1">
    <property type="entry name" value="PROPHAGE BACTOPRENOL-LINKED GLUCOSE TRANSLOCASE HOMOLOG"/>
    <property type="match status" value="1"/>
</dbReference>
<evidence type="ECO:0000256" key="5">
    <source>
        <dbReference type="ARBA" id="ARBA00023136"/>
    </source>
</evidence>
<reference evidence="8 9" key="1">
    <citation type="submission" date="2021-01" db="EMBL/GenBank/DDBJ databases">
        <title>Genome Sequencing of Type Strains.</title>
        <authorList>
            <person name="Lemaire J.F."/>
            <person name="Inderbitzin P."/>
            <person name="Collins S.B."/>
            <person name="Wespe N."/>
            <person name="Knight-Connoni V."/>
        </authorList>
    </citation>
    <scope>NUCLEOTIDE SEQUENCE [LARGE SCALE GENOMIC DNA]</scope>
    <source>
        <strain evidence="8 9">DSM 23009</strain>
    </source>
</reference>
<organism evidence="8 9">
    <name type="scientific">Fictibacillus nanhaiensis</name>
    <dbReference type="NCBI Taxonomy" id="742169"/>
    <lineage>
        <taxon>Bacteria</taxon>
        <taxon>Bacillati</taxon>
        <taxon>Bacillota</taxon>
        <taxon>Bacilli</taxon>
        <taxon>Bacillales</taxon>
        <taxon>Fictibacillaceae</taxon>
        <taxon>Fictibacillus</taxon>
    </lineage>
</organism>
<evidence type="ECO:0000256" key="2">
    <source>
        <dbReference type="ARBA" id="ARBA00009399"/>
    </source>
</evidence>
<name>A0ABS2ZTV2_9BACL</name>
<comment type="caution">
    <text evidence="8">The sequence shown here is derived from an EMBL/GenBank/DDBJ whole genome shotgun (WGS) entry which is preliminary data.</text>
</comment>
<dbReference type="Proteomes" id="UP001296923">
    <property type="component" value="Unassembled WGS sequence"/>
</dbReference>
<evidence type="ECO:0000313" key="8">
    <source>
        <dbReference type="EMBL" id="MBN3555464.1"/>
    </source>
</evidence>
<evidence type="ECO:0000256" key="4">
    <source>
        <dbReference type="ARBA" id="ARBA00022989"/>
    </source>
</evidence>
<dbReference type="InterPro" id="IPR007267">
    <property type="entry name" value="GtrA_DPMS_TM"/>
</dbReference>
<keyword evidence="4 6" id="KW-1133">Transmembrane helix</keyword>
<proteinExistence type="inferred from homology"/>
<keyword evidence="3 6" id="KW-0812">Transmembrane</keyword>
<feature type="transmembrane region" description="Helical" evidence="6">
    <location>
        <begin position="21"/>
        <end position="40"/>
    </location>
</feature>
<feature type="transmembrane region" description="Helical" evidence="6">
    <location>
        <begin position="77"/>
        <end position="99"/>
    </location>
</feature>
<feature type="domain" description="GtrA/DPMS transmembrane" evidence="7">
    <location>
        <begin position="20"/>
        <end position="142"/>
    </location>
</feature>
<keyword evidence="5 6" id="KW-0472">Membrane</keyword>
<feature type="transmembrane region" description="Helical" evidence="6">
    <location>
        <begin position="119"/>
        <end position="136"/>
    </location>
</feature>
<dbReference type="Pfam" id="PF04138">
    <property type="entry name" value="GtrA_DPMS_TM"/>
    <property type="match status" value="1"/>
</dbReference>
<gene>
    <name evidence="8" type="ORF">JYA63_14390</name>
</gene>
<dbReference type="InterPro" id="IPR051401">
    <property type="entry name" value="GtrA_CellWall_Glycosyl"/>
</dbReference>